<keyword evidence="2" id="KW-1185">Reference proteome</keyword>
<gene>
    <name evidence="1" type="ORF">V6N12_025160</name>
</gene>
<dbReference type="Proteomes" id="UP001472677">
    <property type="component" value="Unassembled WGS sequence"/>
</dbReference>
<sequence>MHVIKSLENEEPVHFRQPKDYIGFYSHTTAYQTLDSSTLGGKKLAADCLEEATTSLAAATIVTNEKQNHSVGFKGEGTISRVFLSFSKCINKDGLAICDNTFDARITSYYGIATTGNRMLKDKKMVANPHPESYGIYCQIFDTLVDMKWKEKDAILELSTKKRNLY</sequence>
<name>A0ABR2BLK4_9ROSI</name>
<evidence type="ECO:0000313" key="2">
    <source>
        <dbReference type="Proteomes" id="UP001472677"/>
    </source>
</evidence>
<comment type="caution">
    <text evidence="1">The sequence shown here is derived from an EMBL/GenBank/DDBJ whole genome shotgun (WGS) entry which is preliminary data.</text>
</comment>
<organism evidence="1 2">
    <name type="scientific">Hibiscus sabdariffa</name>
    <name type="common">roselle</name>
    <dbReference type="NCBI Taxonomy" id="183260"/>
    <lineage>
        <taxon>Eukaryota</taxon>
        <taxon>Viridiplantae</taxon>
        <taxon>Streptophyta</taxon>
        <taxon>Embryophyta</taxon>
        <taxon>Tracheophyta</taxon>
        <taxon>Spermatophyta</taxon>
        <taxon>Magnoliopsida</taxon>
        <taxon>eudicotyledons</taxon>
        <taxon>Gunneridae</taxon>
        <taxon>Pentapetalae</taxon>
        <taxon>rosids</taxon>
        <taxon>malvids</taxon>
        <taxon>Malvales</taxon>
        <taxon>Malvaceae</taxon>
        <taxon>Malvoideae</taxon>
        <taxon>Hibiscus</taxon>
    </lineage>
</organism>
<dbReference type="EMBL" id="JBBPBM010000104">
    <property type="protein sequence ID" value="KAK8508053.1"/>
    <property type="molecule type" value="Genomic_DNA"/>
</dbReference>
<reference evidence="1 2" key="1">
    <citation type="journal article" date="2024" name="G3 (Bethesda)">
        <title>Genome assembly of Hibiscus sabdariffa L. provides insights into metabolisms of medicinal natural products.</title>
        <authorList>
            <person name="Kim T."/>
        </authorList>
    </citation>
    <scope>NUCLEOTIDE SEQUENCE [LARGE SCALE GENOMIC DNA]</scope>
    <source>
        <strain evidence="1">TK-2024</strain>
        <tissue evidence="1">Old leaves</tissue>
    </source>
</reference>
<accession>A0ABR2BLK4</accession>
<proteinExistence type="predicted"/>
<protein>
    <submittedName>
        <fullName evidence="1">Uncharacterized protein</fullName>
    </submittedName>
</protein>
<evidence type="ECO:0000313" key="1">
    <source>
        <dbReference type="EMBL" id="KAK8508053.1"/>
    </source>
</evidence>